<feature type="transmembrane region" description="Helical" evidence="6">
    <location>
        <begin position="99"/>
        <end position="120"/>
    </location>
</feature>
<evidence type="ECO:0000313" key="8">
    <source>
        <dbReference type="Proteomes" id="UP000076066"/>
    </source>
</evidence>
<comment type="catalytic activity">
    <reaction evidence="6">
        <text>Na(+)(in) + 2 H(+)(out) = Na(+)(out) + 2 H(+)(in)</text>
        <dbReference type="Rhea" id="RHEA:29251"/>
        <dbReference type="ChEBI" id="CHEBI:15378"/>
        <dbReference type="ChEBI" id="CHEBI:29101"/>
    </reaction>
</comment>
<keyword evidence="3 6" id="KW-0812">Transmembrane</keyword>
<dbReference type="STRING" id="1549855.AY555_09085"/>
<comment type="subcellular location">
    <subcellularLocation>
        <location evidence="1">Cell inner membrane</location>
        <topology evidence="1">Multi-pass membrane protein</topology>
    </subcellularLocation>
    <subcellularLocation>
        <location evidence="6">Cell membrane</location>
        <topology evidence="6">Multi-pass membrane protein</topology>
    </subcellularLocation>
</comment>
<feature type="transmembrane region" description="Helical" evidence="6">
    <location>
        <begin position="59"/>
        <end position="78"/>
    </location>
</feature>
<evidence type="ECO:0000256" key="4">
    <source>
        <dbReference type="ARBA" id="ARBA00022989"/>
    </source>
</evidence>
<feature type="transmembrane region" description="Helical" evidence="6">
    <location>
        <begin position="286"/>
        <end position="311"/>
    </location>
</feature>
<evidence type="ECO:0000256" key="1">
    <source>
        <dbReference type="ARBA" id="ARBA00004429"/>
    </source>
</evidence>
<dbReference type="Proteomes" id="UP000076066">
    <property type="component" value="Chromosome"/>
</dbReference>
<protein>
    <recommendedName>
        <fullName evidence="6">Na(+)/H(+) antiporter NhaA</fullName>
    </recommendedName>
    <alternativeName>
        <fullName evidence="6">Sodium/proton antiporter NhaA</fullName>
    </alternativeName>
</protein>
<dbReference type="GO" id="GO:0015385">
    <property type="term" value="F:sodium:proton antiporter activity"/>
    <property type="evidence" value="ECO:0007669"/>
    <property type="project" value="UniProtKB-UniRule"/>
</dbReference>
<proteinExistence type="inferred from homology"/>
<accession>A0A143DFZ2</accession>
<keyword evidence="6" id="KW-0739">Sodium transport</keyword>
<evidence type="ECO:0000256" key="2">
    <source>
        <dbReference type="ARBA" id="ARBA00022475"/>
    </source>
</evidence>
<comment type="similarity">
    <text evidence="6">Belongs to the NhaA Na(+)/H(+) (TC 2.A.33) antiporter family.</text>
</comment>
<keyword evidence="4 6" id="KW-1133">Transmembrane helix</keyword>
<dbReference type="RefSeq" id="WP_066136855.1">
    <property type="nucleotide sequence ID" value="NZ_CP014525.1"/>
</dbReference>
<feature type="transmembrane region" description="Helical" evidence="6">
    <location>
        <begin position="210"/>
        <end position="238"/>
    </location>
</feature>
<keyword evidence="6" id="KW-0813">Transport</keyword>
<dbReference type="NCBIfam" id="NF007112">
    <property type="entry name" value="PRK09561.1"/>
    <property type="match status" value="1"/>
</dbReference>
<keyword evidence="5 6" id="KW-0472">Membrane</keyword>
<dbReference type="HAMAP" id="MF_01844">
    <property type="entry name" value="NhaA"/>
    <property type="match status" value="1"/>
</dbReference>
<keyword evidence="2 6" id="KW-1003">Cell membrane</keyword>
<dbReference type="PANTHER" id="PTHR30341:SF0">
    <property type="entry name" value="NA(+)_H(+) ANTIPORTER NHAA"/>
    <property type="match status" value="1"/>
</dbReference>
<gene>
    <name evidence="6" type="primary">nhaA</name>
    <name evidence="7" type="ORF">AY555_09085</name>
</gene>
<feature type="transmembrane region" description="Helical" evidence="6">
    <location>
        <begin position="364"/>
        <end position="381"/>
    </location>
</feature>
<evidence type="ECO:0000256" key="3">
    <source>
        <dbReference type="ARBA" id="ARBA00022692"/>
    </source>
</evidence>
<dbReference type="GO" id="GO:0005886">
    <property type="term" value="C:plasma membrane"/>
    <property type="evidence" value="ECO:0007669"/>
    <property type="project" value="UniProtKB-SubCell"/>
</dbReference>
<keyword evidence="6" id="KW-0406">Ion transport</keyword>
<dbReference type="EMBL" id="CP014525">
    <property type="protein sequence ID" value="AMW35672.1"/>
    <property type="molecule type" value="Genomic_DNA"/>
</dbReference>
<evidence type="ECO:0000256" key="6">
    <source>
        <dbReference type="HAMAP-Rule" id="MF_01844"/>
    </source>
</evidence>
<dbReference type="GO" id="GO:0006885">
    <property type="term" value="P:regulation of pH"/>
    <property type="evidence" value="ECO:0007669"/>
    <property type="project" value="UniProtKB-UniRule"/>
</dbReference>
<feature type="transmembrane region" description="Helical" evidence="6">
    <location>
        <begin position="126"/>
        <end position="144"/>
    </location>
</feature>
<organism evidence="7 8">
    <name type="scientific">Haematospirillum jordaniae</name>
    <dbReference type="NCBI Taxonomy" id="1549855"/>
    <lineage>
        <taxon>Bacteria</taxon>
        <taxon>Pseudomonadati</taxon>
        <taxon>Pseudomonadota</taxon>
        <taxon>Alphaproteobacteria</taxon>
        <taxon>Rhodospirillales</taxon>
        <taxon>Novispirillaceae</taxon>
        <taxon>Haematospirillum</taxon>
    </lineage>
</organism>
<dbReference type="GeneID" id="53317306"/>
<evidence type="ECO:0000313" key="7">
    <source>
        <dbReference type="EMBL" id="AMW35672.1"/>
    </source>
</evidence>
<comment type="function">
    <text evidence="6">Na(+)/H(+) antiporter that extrudes sodium in exchange for external protons.</text>
</comment>
<dbReference type="InterPro" id="IPR004670">
    <property type="entry name" value="NhaA"/>
</dbReference>
<feature type="transmembrane region" description="Helical" evidence="6">
    <location>
        <begin position="182"/>
        <end position="198"/>
    </location>
</feature>
<reference evidence="7 8" key="1">
    <citation type="submission" date="2016-02" db="EMBL/GenBank/DDBJ databases">
        <title>Complete Genome of H5569, the type strain of the newly described species Haematospirillium jordaniae.</title>
        <authorList>
            <person name="Nicholson A.C."/>
            <person name="Humrighouse B.W."/>
            <person name="Loparov V."/>
            <person name="McQuiston J.R."/>
        </authorList>
    </citation>
    <scope>NUCLEOTIDE SEQUENCE [LARGE SCALE GENOMIC DNA]</scope>
    <source>
        <strain evidence="7 8">H5569</strain>
    </source>
</reference>
<dbReference type="PROSITE" id="PS51257">
    <property type="entry name" value="PROKAR_LIPOPROTEIN"/>
    <property type="match status" value="1"/>
</dbReference>
<name>A0A143DFZ2_9PROT</name>
<dbReference type="Pfam" id="PF06965">
    <property type="entry name" value="Na_H_antiport_1"/>
    <property type="match status" value="1"/>
</dbReference>
<keyword evidence="8" id="KW-1185">Reference proteome</keyword>
<evidence type="ECO:0000256" key="5">
    <source>
        <dbReference type="ARBA" id="ARBA00023136"/>
    </source>
</evidence>
<dbReference type="InterPro" id="IPR023171">
    <property type="entry name" value="Na/H_antiporter_dom_sf"/>
</dbReference>
<dbReference type="NCBIfam" id="TIGR00773">
    <property type="entry name" value="NhaA"/>
    <property type="match status" value="1"/>
</dbReference>
<keyword evidence="6" id="KW-0050">Antiport</keyword>
<sequence length="394" mass="41302">MALSMIRKFMHMEAAGGLCLVGAACIALLLANSAGAPFYQDFLTTKLAVTFNGAGIDKPLLLWINDGLMAVFFLLVGLEIKREVLEGELSSRKKALMPGIAALGGMIGPALVYIAFNMAWPDRLTGWAIPAATDIAFALGVMALAGKRVPATLKIFLLALAVMDDLGAIIIIAFFYTSHLSMLSLGLAVIAIMVLFSLNKAGVNRITPYVLVGVFLWVCVLKSGVHATLAGVVLGLAIPLCGSGQASESPLKHVEEALHPWVAFGIMPIFAFANAGVSLAGVTYDIVFSTITLGIGLGLFIGKQVGVMTFTWFASVRGIGALPKGVSWAQFYGMSVITGIGFTMSLFVGTLAFPSGLHDAEIRLGVLGGSLLSALVGLLILKRATPVDKAEELA</sequence>
<dbReference type="KEGG" id="hjo:AY555_09085"/>
<feature type="transmembrane region" description="Helical" evidence="6">
    <location>
        <begin position="258"/>
        <end position="279"/>
    </location>
</feature>
<dbReference type="Gene3D" id="1.20.1530.10">
    <property type="entry name" value="Na+/H+ antiporter like domain"/>
    <property type="match status" value="1"/>
</dbReference>
<feature type="transmembrane region" description="Helical" evidence="6">
    <location>
        <begin position="156"/>
        <end position="176"/>
    </location>
</feature>
<dbReference type="PANTHER" id="PTHR30341">
    <property type="entry name" value="SODIUM ION/PROTON ANTIPORTER NHAA-RELATED"/>
    <property type="match status" value="1"/>
</dbReference>
<keyword evidence="6" id="KW-0915">Sodium</keyword>
<dbReference type="AlphaFoldDB" id="A0A143DFZ2"/>
<dbReference type="NCBIfam" id="NF007111">
    <property type="entry name" value="PRK09560.1"/>
    <property type="match status" value="1"/>
</dbReference>
<feature type="transmembrane region" description="Helical" evidence="6">
    <location>
        <begin position="331"/>
        <end position="352"/>
    </location>
</feature>
<dbReference type="OrthoDB" id="9808135at2"/>